<evidence type="ECO:0000256" key="7">
    <source>
        <dbReference type="SAM" id="Phobius"/>
    </source>
</evidence>
<dbReference type="PRINTS" id="PR00783">
    <property type="entry name" value="MINTRINSICP"/>
</dbReference>
<dbReference type="InterPro" id="IPR022357">
    <property type="entry name" value="MIP_CS"/>
</dbReference>
<dbReference type="PANTHER" id="PTHR45665">
    <property type="entry name" value="AQUAPORIN-8"/>
    <property type="match status" value="1"/>
</dbReference>
<gene>
    <name evidence="8" type="ORF">SI7747_02002699</name>
</gene>
<dbReference type="InterPro" id="IPR000425">
    <property type="entry name" value="MIP"/>
</dbReference>
<accession>A0A7I8IEP8</accession>
<dbReference type="Gene3D" id="1.20.1080.10">
    <property type="entry name" value="Glycerol uptake facilitator protein"/>
    <property type="match status" value="2"/>
</dbReference>
<keyword evidence="9" id="KW-1185">Reference proteome</keyword>
<feature type="transmembrane region" description="Helical" evidence="7">
    <location>
        <begin position="21"/>
        <end position="42"/>
    </location>
</feature>
<dbReference type="EMBL" id="CACRZD030000002">
    <property type="protein sequence ID" value="CAA6656159.1"/>
    <property type="molecule type" value="Genomic_DNA"/>
</dbReference>
<name>A0A7I8IEP8_SPIIN</name>
<dbReference type="GO" id="GO:0015250">
    <property type="term" value="F:water channel activity"/>
    <property type="evidence" value="ECO:0007669"/>
    <property type="project" value="TreeGrafter"/>
</dbReference>
<keyword evidence="3 6" id="KW-0812">Transmembrane</keyword>
<dbReference type="Pfam" id="PF00230">
    <property type="entry name" value="MIP"/>
    <property type="match status" value="2"/>
</dbReference>
<protein>
    <submittedName>
        <fullName evidence="8">Uncharacterized protein</fullName>
    </submittedName>
</protein>
<dbReference type="AlphaFoldDB" id="A0A7I8IEP8"/>
<evidence type="ECO:0000256" key="1">
    <source>
        <dbReference type="ARBA" id="ARBA00004141"/>
    </source>
</evidence>
<keyword evidence="4 7" id="KW-1133">Transmembrane helix</keyword>
<dbReference type="PROSITE" id="PS00221">
    <property type="entry name" value="MIP"/>
    <property type="match status" value="1"/>
</dbReference>
<reference evidence="8 9" key="1">
    <citation type="submission" date="2019-12" db="EMBL/GenBank/DDBJ databases">
        <authorList>
            <person name="Scholz U."/>
            <person name="Mascher M."/>
            <person name="Fiebig A."/>
        </authorList>
    </citation>
    <scope>NUCLEOTIDE SEQUENCE</scope>
</reference>
<dbReference type="PANTHER" id="PTHR45665:SF27">
    <property type="entry name" value="AQUAPORIN TIP5-1-RELATED"/>
    <property type="match status" value="1"/>
</dbReference>
<evidence type="ECO:0000256" key="5">
    <source>
        <dbReference type="ARBA" id="ARBA00023136"/>
    </source>
</evidence>
<evidence type="ECO:0000256" key="4">
    <source>
        <dbReference type="ARBA" id="ARBA00022989"/>
    </source>
</evidence>
<sequence length="219" mass="22352">MAPTPRSQFQQLVTPSALRSYLAEFISTFLFVFVAVGSGMSARKATPDGAAWDASSLVATSLAQALSLFAAVYIAANSSGGHVNPAVTFGLAVAGHIAVPTAIFYWASQMVGSTLACLLLRVATAGQEPGGAAWGLGAASGRVDGRVLRPGRGSFTGGSMNPARSFGPAVVSGNFKNQGVYWVGPLVGAALAALVHQHLVFPTAPDRESPHGPVESVSL</sequence>
<comment type="similarity">
    <text evidence="6">Belongs to the MIP/aquaporin (TC 1.A.8) family.</text>
</comment>
<dbReference type="EMBL" id="LR743589">
    <property type="protein sequence ID" value="CAA2616480.1"/>
    <property type="molecule type" value="Genomic_DNA"/>
</dbReference>
<proteinExistence type="inferred from homology"/>
<evidence type="ECO:0000313" key="9">
    <source>
        <dbReference type="Proteomes" id="UP001189122"/>
    </source>
</evidence>
<feature type="transmembrane region" description="Helical" evidence="7">
    <location>
        <begin position="54"/>
        <end position="74"/>
    </location>
</feature>
<keyword evidence="5 7" id="KW-0472">Membrane</keyword>
<comment type="subcellular location">
    <subcellularLocation>
        <location evidence="1">Membrane</location>
        <topology evidence="1">Multi-pass membrane protein</topology>
    </subcellularLocation>
</comment>
<dbReference type="Proteomes" id="UP001189122">
    <property type="component" value="Unassembled WGS sequence"/>
</dbReference>
<evidence type="ECO:0000256" key="3">
    <source>
        <dbReference type="ARBA" id="ARBA00022692"/>
    </source>
</evidence>
<organism evidence="8">
    <name type="scientific">Spirodela intermedia</name>
    <name type="common">Intermediate duckweed</name>
    <dbReference type="NCBI Taxonomy" id="51605"/>
    <lineage>
        <taxon>Eukaryota</taxon>
        <taxon>Viridiplantae</taxon>
        <taxon>Streptophyta</taxon>
        <taxon>Embryophyta</taxon>
        <taxon>Tracheophyta</taxon>
        <taxon>Spermatophyta</taxon>
        <taxon>Magnoliopsida</taxon>
        <taxon>Liliopsida</taxon>
        <taxon>Araceae</taxon>
        <taxon>Lemnoideae</taxon>
        <taxon>Spirodela</taxon>
    </lineage>
</organism>
<evidence type="ECO:0000256" key="6">
    <source>
        <dbReference type="RuleBase" id="RU000477"/>
    </source>
</evidence>
<dbReference type="InterPro" id="IPR023271">
    <property type="entry name" value="Aquaporin-like"/>
</dbReference>
<keyword evidence="2 6" id="KW-0813">Transport</keyword>
<evidence type="ECO:0000313" key="8">
    <source>
        <dbReference type="EMBL" id="CAA2616480.1"/>
    </source>
</evidence>
<feature type="transmembrane region" description="Helical" evidence="7">
    <location>
        <begin position="86"/>
        <end position="107"/>
    </location>
</feature>
<dbReference type="InterPro" id="IPR034294">
    <property type="entry name" value="Aquaporin_transptr"/>
</dbReference>
<evidence type="ECO:0000256" key="2">
    <source>
        <dbReference type="ARBA" id="ARBA00022448"/>
    </source>
</evidence>
<dbReference type="GO" id="GO:0016020">
    <property type="term" value="C:membrane"/>
    <property type="evidence" value="ECO:0007669"/>
    <property type="project" value="UniProtKB-SubCell"/>
</dbReference>
<dbReference type="SUPFAM" id="SSF81338">
    <property type="entry name" value="Aquaporin-like"/>
    <property type="match status" value="1"/>
</dbReference>